<dbReference type="PRINTS" id="PR00508">
    <property type="entry name" value="S21N4MTFRASE"/>
</dbReference>
<dbReference type="EMBL" id="JAEAOA010000085">
    <property type="protein sequence ID" value="KAK3604845.1"/>
    <property type="molecule type" value="Genomic_DNA"/>
</dbReference>
<dbReference type="PANTHER" id="PTHR13370:SF24">
    <property type="entry name" value="TYPE III RESTRICTION-MODIFICATION ENZYME STYLTI MOD SUBUNIT"/>
    <property type="match status" value="1"/>
</dbReference>
<dbReference type="InterPro" id="IPR029063">
    <property type="entry name" value="SAM-dependent_MTases_sf"/>
</dbReference>
<keyword evidence="6" id="KW-1185">Reference proteome</keyword>
<reference evidence="5" key="2">
    <citation type="journal article" date="2021" name="Genome Biol. Evol.">
        <title>Developing a high-quality reference genome for a parasitic bivalve with doubly uniparental inheritance (Bivalvia: Unionida).</title>
        <authorList>
            <person name="Smith C.H."/>
        </authorList>
    </citation>
    <scope>NUCLEOTIDE SEQUENCE</scope>
    <source>
        <strain evidence="5">CHS0354</strain>
        <tissue evidence="5">Mantle</tissue>
    </source>
</reference>
<organism evidence="5 6">
    <name type="scientific">Potamilus streckersoni</name>
    <dbReference type="NCBI Taxonomy" id="2493646"/>
    <lineage>
        <taxon>Eukaryota</taxon>
        <taxon>Metazoa</taxon>
        <taxon>Spiralia</taxon>
        <taxon>Lophotrochozoa</taxon>
        <taxon>Mollusca</taxon>
        <taxon>Bivalvia</taxon>
        <taxon>Autobranchia</taxon>
        <taxon>Heteroconchia</taxon>
        <taxon>Palaeoheterodonta</taxon>
        <taxon>Unionida</taxon>
        <taxon>Unionoidea</taxon>
        <taxon>Unionidae</taxon>
        <taxon>Ambleminae</taxon>
        <taxon>Lampsilini</taxon>
        <taxon>Potamilus</taxon>
    </lineage>
</organism>
<protein>
    <recommendedName>
        <fullName evidence="4">DNA methylase N-4/N-6 domain-containing protein</fullName>
    </recommendedName>
</protein>
<keyword evidence="3" id="KW-0808">Transferase</keyword>
<dbReference type="Gene3D" id="3.40.50.150">
    <property type="entry name" value="Vaccinia Virus protein VP39"/>
    <property type="match status" value="1"/>
</dbReference>
<sequence>MKETKEKLRAERNRTLTVSDVEYAKLFQNLIRIDGIKPLMVDEILNKTLFGDLFSALDNLPKGFADLIVIDPPYNLDKDFNGFKFKSSDNVSYLEYLKSWFPKVVSLLKANGSLYLCGDWKCTSALQQVMDENMIVMNRITWQREKGRGALSNWKNGMEDIWFGVKNKNDYYFDVESVKMKRKVIAPYKVDGKPKDWEQTEDGNFRLTYPSNFWDDISIPYWSMPENTDHPTQKPEKLIAKLILASCPVDGIVFDPFLGSGTTSVVAKKLNRKYVGVEMNEEYCTWTEKRLENAENDKSIQGYVDGVFWKLCLVAETENKLFIANTTFLTKISHSSQALTLYNIKGSFNGSDIIKEFEGILNNRDNIEKLYAVHAEIGFEGNLLRLVEATKNISPTSRRFEICQIEEENIDKSIQRAIEFCSLPEYSILKSELGNKVRQYQNEILIASHIENVNIRGRIIEYFIAGDDERLKAKLVSDITEEYNKLPAFKTENTLGDYVRVFDNHHTETDVKTKIVLLNSNPKAYNIDKFLEFHNRSNTVFLFYFIGIDAEKIFNNILVSVYQKDLLNSTILLRHWAGRNSRGVTQFEGSTIQKLLETPSTVIDEKIAKEFIQKLFEL</sequence>
<dbReference type="SUPFAM" id="SSF53335">
    <property type="entry name" value="S-adenosyl-L-methionine-dependent methyltransferases"/>
    <property type="match status" value="1"/>
</dbReference>
<feature type="domain" description="DNA methylase N-4/N-6" evidence="4">
    <location>
        <begin position="66"/>
        <end position="287"/>
    </location>
</feature>
<evidence type="ECO:0000256" key="2">
    <source>
        <dbReference type="ARBA" id="ARBA00022603"/>
    </source>
</evidence>
<dbReference type="GO" id="GO:0005737">
    <property type="term" value="C:cytoplasm"/>
    <property type="evidence" value="ECO:0007669"/>
    <property type="project" value="TreeGrafter"/>
</dbReference>
<evidence type="ECO:0000256" key="3">
    <source>
        <dbReference type="ARBA" id="ARBA00022679"/>
    </source>
</evidence>
<dbReference type="GO" id="GO:0003677">
    <property type="term" value="F:DNA binding"/>
    <property type="evidence" value="ECO:0007669"/>
    <property type="project" value="InterPro"/>
</dbReference>
<dbReference type="GO" id="GO:0008170">
    <property type="term" value="F:N-methyltransferase activity"/>
    <property type="evidence" value="ECO:0007669"/>
    <property type="project" value="InterPro"/>
</dbReference>
<dbReference type="AlphaFoldDB" id="A0AAE0W961"/>
<reference evidence="5" key="1">
    <citation type="journal article" date="2021" name="Genome Biol. Evol.">
        <title>A High-Quality Reference Genome for a Parasitic Bivalve with Doubly Uniparental Inheritance (Bivalvia: Unionida).</title>
        <authorList>
            <person name="Smith C.H."/>
        </authorList>
    </citation>
    <scope>NUCLEOTIDE SEQUENCE</scope>
    <source>
        <strain evidence="5">CHS0354</strain>
    </source>
</reference>
<proteinExistence type="inferred from homology"/>
<dbReference type="PANTHER" id="PTHR13370">
    <property type="entry name" value="RNA METHYLASE-RELATED"/>
    <property type="match status" value="1"/>
</dbReference>
<evidence type="ECO:0000256" key="1">
    <source>
        <dbReference type="ARBA" id="ARBA00006594"/>
    </source>
</evidence>
<keyword evidence="2" id="KW-0489">Methyltransferase</keyword>
<accession>A0AAE0W961</accession>
<gene>
    <name evidence="5" type="ORF">CHS0354_000507</name>
</gene>
<comment type="caution">
    <text evidence="5">The sequence shown here is derived from an EMBL/GenBank/DDBJ whole genome shotgun (WGS) entry which is preliminary data.</text>
</comment>
<dbReference type="PROSITE" id="PS00092">
    <property type="entry name" value="N6_MTASE"/>
    <property type="match status" value="1"/>
</dbReference>
<evidence type="ECO:0000313" key="6">
    <source>
        <dbReference type="Proteomes" id="UP001195483"/>
    </source>
</evidence>
<comment type="similarity">
    <text evidence="1">Belongs to the N(4)/N(6)-methyltransferase family.</text>
</comment>
<reference evidence="5" key="3">
    <citation type="submission" date="2023-05" db="EMBL/GenBank/DDBJ databases">
        <authorList>
            <person name="Smith C.H."/>
        </authorList>
    </citation>
    <scope>NUCLEOTIDE SEQUENCE</scope>
    <source>
        <strain evidence="5">CHS0354</strain>
        <tissue evidence="5">Mantle</tissue>
    </source>
</reference>
<dbReference type="Pfam" id="PF01555">
    <property type="entry name" value="N6_N4_Mtase"/>
    <property type="match status" value="1"/>
</dbReference>
<name>A0AAE0W961_9BIVA</name>
<evidence type="ECO:0000259" key="4">
    <source>
        <dbReference type="Pfam" id="PF01555"/>
    </source>
</evidence>
<dbReference type="InterPro" id="IPR002052">
    <property type="entry name" value="DNA_methylase_N6_adenine_CS"/>
</dbReference>
<dbReference type="GO" id="GO:0032259">
    <property type="term" value="P:methylation"/>
    <property type="evidence" value="ECO:0007669"/>
    <property type="project" value="UniProtKB-KW"/>
</dbReference>
<dbReference type="Proteomes" id="UP001195483">
    <property type="component" value="Unassembled WGS sequence"/>
</dbReference>
<evidence type="ECO:0000313" key="5">
    <source>
        <dbReference type="EMBL" id="KAK3604845.1"/>
    </source>
</evidence>
<dbReference type="InterPro" id="IPR001091">
    <property type="entry name" value="RM_Methyltransferase"/>
</dbReference>
<dbReference type="InterPro" id="IPR002941">
    <property type="entry name" value="DNA_methylase_N4/N6"/>
</dbReference>